<accession>A0ABR4C1W2</accession>
<gene>
    <name evidence="1" type="ORF">VTL71DRAFT_4369</name>
</gene>
<name>A0ABR4C1W2_9HELO</name>
<proteinExistence type="predicted"/>
<reference evidence="1 2" key="1">
    <citation type="journal article" date="2024" name="Commun. Biol.">
        <title>Comparative genomic analysis of thermophilic fungi reveals convergent evolutionary adaptations and gene losses.</title>
        <authorList>
            <person name="Steindorff A.S."/>
            <person name="Aguilar-Pontes M.V."/>
            <person name="Robinson A.J."/>
            <person name="Andreopoulos B."/>
            <person name="LaButti K."/>
            <person name="Kuo A."/>
            <person name="Mondo S."/>
            <person name="Riley R."/>
            <person name="Otillar R."/>
            <person name="Haridas S."/>
            <person name="Lipzen A."/>
            <person name="Grimwood J."/>
            <person name="Schmutz J."/>
            <person name="Clum A."/>
            <person name="Reid I.D."/>
            <person name="Moisan M.C."/>
            <person name="Butler G."/>
            <person name="Nguyen T.T.M."/>
            <person name="Dewar K."/>
            <person name="Conant G."/>
            <person name="Drula E."/>
            <person name="Henrissat B."/>
            <person name="Hansel C."/>
            <person name="Singer S."/>
            <person name="Hutchinson M.I."/>
            <person name="de Vries R.P."/>
            <person name="Natvig D.O."/>
            <person name="Powell A.J."/>
            <person name="Tsang A."/>
            <person name="Grigoriev I.V."/>
        </authorList>
    </citation>
    <scope>NUCLEOTIDE SEQUENCE [LARGE SCALE GENOMIC DNA]</scope>
    <source>
        <strain evidence="1 2">CBS 494.80</strain>
    </source>
</reference>
<comment type="caution">
    <text evidence="1">The sequence shown here is derived from an EMBL/GenBank/DDBJ whole genome shotgun (WGS) entry which is preliminary data.</text>
</comment>
<protein>
    <submittedName>
        <fullName evidence="1">Uncharacterized protein</fullName>
    </submittedName>
</protein>
<sequence>MNTKLLGKKTELIFYRRDEESRILIYQKKEKNTAFGKAMPQKARSYQCWKYVPPFNAYKILLTFDYITNINQGSKVPRTTFFLSVILIERSASYFRILTHSLTHSHQIYSFLYQTSVPNESLDGKF</sequence>
<organism evidence="1 2">
    <name type="scientific">Oculimacula yallundae</name>
    <dbReference type="NCBI Taxonomy" id="86028"/>
    <lineage>
        <taxon>Eukaryota</taxon>
        <taxon>Fungi</taxon>
        <taxon>Dikarya</taxon>
        <taxon>Ascomycota</taxon>
        <taxon>Pezizomycotina</taxon>
        <taxon>Leotiomycetes</taxon>
        <taxon>Helotiales</taxon>
        <taxon>Ploettnerulaceae</taxon>
        <taxon>Oculimacula</taxon>
    </lineage>
</organism>
<dbReference type="EMBL" id="JAZHXI010000014">
    <property type="protein sequence ID" value="KAL2063875.1"/>
    <property type="molecule type" value="Genomic_DNA"/>
</dbReference>
<evidence type="ECO:0000313" key="1">
    <source>
        <dbReference type="EMBL" id="KAL2063875.1"/>
    </source>
</evidence>
<dbReference type="Proteomes" id="UP001595075">
    <property type="component" value="Unassembled WGS sequence"/>
</dbReference>
<evidence type="ECO:0000313" key="2">
    <source>
        <dbReference type="Proteomes" id="UP001595075"/>
    </source>
</evidence>
<keyword evidence="2" id="KW-1185">Reference proteome</keyword>